<gene>
    <name evidence="8" type="primary">106084568</name>
</gene>
<evidence type="ECO:0000259" key="7">
    <source>
        <dbReference type="PROSITE" id="PS50157"/>
    </source>
</evidence>
<feature type="domain" description="C2H2-type" evidence="7">
    <location>
        <begin position="2379"/>
        <end position="2407"/>
    </location>
</feature>
<evidence type="ECO:0000256" key="4">
    <source>
        <dbReference type="ARBA" id="ARBA00022833"/>
    </source>
</evidence>
<feature type="domain" description="C2H2-type" evidence="7">
    <location>
        <begin position="634"/>
        <end position="662"/>
    </location>
</feature>
<feature type="domain" description="C2H2-type" evidence="7">
    <location>
        <begin position="310"/>
        <end position="338"/>
    </location>
</feature>
<feature type="domain" description="C2H2-type" evidence="7">
    <location>
        <begin position="380"/>
        <end position="407"/>
    </location>
</feature>
<evidence type="ECO:0000256" key="1">
    <source>
        <dbReference type="ARBA" id="ARBA00022723"/>
    </source>
</evidence>
<feature type="region of interest" description="Disordered" evidence="6">
    <location>
        <begin position="2480"/>
        <end position="2548"/>
    </location>
</feature>
<dbReference type="Proteomes" id="UP000095300">
    <property type="component" value="Unassembled WGS sequence"/>
</dbReference>
<dbReference type="SMART" id="SM00355">
    <property type="entry name" value="ZnF_C2H2"/>
    <property type="match status" value="19"/>
</dbReference>
<feature type="region of interest" description="Disordered" evidence="6">
    <location>
        <begin position="208"/>
        <end position="233"/>
    </location>
</feature>
<evidence type="ECO:0000313" key="9">
    <source>
        <dbReference type="Proteomes" id="UP000095300"/>
    </source>
</evidence>
<organism evidence="8 9">
    <name type="scientific">Stomoxys calcitrans</name>
    <name type="common">Stable fly</name>
    <name type="synonym">Conops calcitrans</name>
    <dbReference type="NCBI Taxonomy" id="35570"/>
    <lineage>
        <taxon>Eukaryota</taxon>
        <taxon>Metazoa</taxon>
        <taxon>Ecdysozoa</taxon>
        <taxon>Arthropoda</taxon>
        <taxon>Hexapoda</taxon>
        <taxon>Insecta</taxon>
        <taxon>Pterygota</taxon>
        <taxon>Neoptera</taxon>
        <taxon>Endopterygota</taxon>
        <taxon>Diptera</taxon>
        <taxon>Brachycera</taxon>
        <taxon>Muscomorpha</taxon>
        <taxon>Muscoidea</taxon>
        <taxon>Muscidae</taxon>
        <taxon>Stomoxys</taxon>
    </lineage>
</organism>
<keyword evidence="4" id="KW-0862">Zinc</keyword>
<dbReference type="STRING" id="35570.A0A1I8PQE3"/>
<dbReference type="PROSITE" id="PS00028">
    <property type="entry name" value="ZINC_FINGER_C2H2_1"/>
    <property type="match status" value="14"/>
</dbReference>
<feature type="region of interest" description="Disordered" evidence="6">
    <location>
        <begin position="1866"/>
        <end position="1935"/>
    </location>
</feature>
<dbReference type="GO" id="GO:0005634">
    <property type="term" value="C:nucleus"/>
    <property type="evidence" value="ECO:0007669"/>
    <property type="project" value="InterPro"/>
</dbReference>
<reference evidence="8" key="1">
    <citation type="submission" date="2020-05" db="UniProtKB">
        <authorList>
            <consortium name="EnsemblMetazoa"/>
        </authorList>
    </citation>
    <scope>IDENTIFICATION</scope>
    <source>
        <strain evidence="8">USDA</strain>
    </source>
</reference>
<protein>
    <recommendedName>
        <fullName evidence="7">C2H2-type domain-containing protein</fullName>
    </recommendedName>
</protein>
<dbReference type="GO" id="GO:0008270">
    <property type="term" value="F:zinc ion binding"/>
    <property type="evidence" value="ECO:0007669"/>
    <property type="project" value="UniProtKB-KW"/>
</dbReference>
<dbReference type="PANTHER" id="PTHR24379:SF121">
    <property type="entry name" value="C2H2-TYPE DOMAIN-CONTAINING PROTEIN"/>
    <property type="match status" value="1"/>
</dbReference>
<feature type="compositionally biased region" description="Acidic residues" evidence="6">
    <location>
        <begin position="208"/>
        <end position="222"/>
    </location>
</feature>
<keyword evidence="9" id="KW-1185">Reference proteome</keyword>
<feature type="compositionally biased region" description="Basic and acidic residues" evidence="6">
    <location>
        <begin position="2509"/>
        <end position="2520"/>
    </location>
</feature>
<feature type="domain" description="C2H2-type" evidence="7">
    <location>
        <begin position="2411"/>
        <end position="2438"/>
    </location>
</feature>
<feature type="region of interest" description="Disordered" evidence="6">
    <location>
        <begin position="2172"/>
        <end position="2222"/>
    </location>
</feature>
<sequence>MLDHESICCRLCINICCQPHSLYDEAGQANEIHRLMSKYFTNTMLNMEWEQRLTYICEECWRHIYEFHNFQEAIIKAQIVQVQVKVEMEKEEESRELSQLSVNVKPQVEIKQIENQLQQYLEKPIQDNCKDFGFVKQTPQFSEKRELSNSYDSSSMISHPIKLEPPLDLDHDYVEYEQEACSDMEVTANVYDEAAMPTVSRTAISYQENEEENSNFSFDDEQPLSSRTRKKPSKFKHRTLGQFDQLIAQWRTNLDCVICLQVLPSYSLLLQHFNVLHPEQDCHLLCCQLKLTTLYEIERHIRYHQAPPHLRCDACCMAFIQEKLFKAHVLKVHEGCKTKKKQASDSVTVKKKYECNECERSYESELKLKLHARVHVPKKFKCTLCTKSFGRHSEFLEHMERHKGDKKYVCSYCSEAFTCKRYLLRHIKNYRHEPKAKVPVPEAGIKNVLNKKTEAEVGCLDKKPIAVPTTETEDSIKFESDILTQNYETLNLDITKEQSASNSTAEDDLSLQLGKPNEEALTQQDSDALIAQWKPNLECPLCQEILSSFSLLNKHFQLQHPFEKSHILCCQRPLYRPKDIEYHIEYHKAPKDLKCDLCCTYYRNRLRIYQHNYYQHTTTDKGSPQPKATEDRPHECPHCQKTYKSKSNLKKHCQLLHNKETLKHTCPICHKAYLYESQLRYHMVIHSRENEHICDFCSESFPYYYGLLAHLQRAHYSQWKEMQQRQEKMPISKNKVLLREKKQVQKEKELLGELSCTLCLMEFATLRDLSEHVATVHSQEQLVKGLTKEEKEDDQRSEIYELAAKYFTTELLEMEWLRHLKNICLECWRHLVDFQSFQQSVILAQKLALCNIPAENRKNKPKLLAITITNDTVVLSTPSDPSLSNVAQNELSHLSSSQSTGNFGMDNDFQTRIVVPSASAITNSVHDSDILVEENLTENSRKSSSQTIGNVKALEKDYNDARDSAIASFLQASDMLHKENTLLNTVQNSIISSESVRNIESTIDDLNNDRHHLVKEVTPAAAITSSIQNTLVTMLVKENSALEEQLRSSSSQLIRNTNSNEETSNDIVILNANDIQPNRNTIYLVSNADCNSPVQEIMLGSESQHKQTSNSCVGMKSASALDSSQAADSNRLRTEELTDSSQPQVEMNESVLLTLSSTVFSIDDSSSSQDYDIFEEVTSHREKEANPNSSIIETPEEKPTGPTETHAFLNDSFSTISSSIFSMEDNSLSEEDIVEITNLPHLVPDIVCKAEKLVMPNSSIVLSDAISESSEEDGEVLSETDDEVVGIFSCLDNSWKRGHSYTSSCLNLERNWKTLQNIEKEWQQLDDPFGSLFQKNVSQDAKYSEEYSKAKGLEVVNLSKAKKIDVRKKSPETPIVDVESQFQPSRYNKTYYRRSVKAKISSSYRDLNDKSSSNVCPESSIALAFEHFLTIPDFLQQQAESDNYVIPKASLPILATSVATTAKENKKVKKYLATQVQAKKPQILAINRNRYQKTYSARSLNTKSSLKDSSDKTSSNIFSHLIITKKMFQAICCRLCINICSDHKSLYNEDGQTNESYKLAAKYFSPEFLDVEWVKHLRNICLKCWNHIAEFHEFQQSVILAQKIAVFNKLTETADKLKVVTDNLSSTSRICQSGEWLSSMIVNKANNKEDLNTLQEYEAEEYLIYDDEAEFSEEQRMEIKNSAASSELQQTSQVNFRLEETSKSARSLTLVDPKGKQFSYADNNRKALSIDKSMPKSCTKVSTNDSGKQVHFTLLKDSDQKLDLYVESENEPMEVIVLEDFPKKISDHPELSANSTDSQDEDLVSIYDYESSKSEEDCDQIIELGSPEPPSPKKKFNFLDFLKLEALSDLDDDILEDLATENDITRDQEVATQSNPNLWKTSARSFESPGNSINVNKEYHQSDISTGHTVKHKTQSNSFSSFEKENQKDKKSRPKVISQLSALPGTSSAKRTVATKIISYMEAPSPEEIASEPCKQSTQQMVSKSPMKEESLATMIALSSQNEISQEPETISIKLEEEESFNLSDAEVIMLENDLIRQIQIAKSTSKQNLESRNVTVPTTASNQQKGNLLMLTDSSKPLRTEVLPNAAKQQPLIMEEGAENMATKYSSSNLKTFERRLKQIKTVSYSKTNWIETTSIANKSFLDGEQEESNSNFNQPPEQDELLMEREYISDDSNNSNGLLQTDHQTDNSDWEDFNENQSSDDDDDDWQESPDRKTTQRKQVARKTISYKRITEFGPPKTIDDYDQLIADWRPHLQCVLCPEMKTKFSLLLQHFKEKHPTKKCYILCCQHKLFYRYEIARHIQYHNDHSLYTYKCELCYRSFRKNCYLRDHMKVKHSVKPPTSKFNCHKCDASFIEKCGLVRHLKYSCDNGQRNKERTHHCKICGKSYKLRSTLDNHHKVVHLGLKKPPEIKCQICDKTFIAAMHLREHMNSHTKERTAVCQHCPKTYLYYTDLIRHMKKHHFTEWLEKARIRMEYRRNRKRVYKKKSSSRQEKSDEEENKKQVSSQQESKEQENSRSESQEQENQSMEQEGREEGSQQQESIESLSLEKADQGVFPCDICSRSFKYSAYLTAHKRRHFKAVKDSSQD</sequence>
<dbReference type="VEuPathDB" id="VectorBase:SCAU010192"/>
<feature type="domain" description="C2H2-type" evidence="7">
    <location>
        <begin position="2439"/>
        <end position="2461"/>
    </location>
</feature>
<feature type="compositionally biased region" description="Basic and acidic residues" evidence="6">
    <location>
        <begin position="2490"/>
        <end position="2502"/>
    </location>
</feature>
<feature type="domain" description="C2H2-type" evidence="7">
    <location>
        <begin position="2345"/>
        <end position="2374"/>
    </location>
</feature>
<feature type="domain" description="C2H2-type" evidence="7">
    <location>
        <begin position="2556"/>
        <end position="2578"/>
    </location>
</feature>
<keyword evidence="3 5" id="KW-0863">Zinc-finger</keyword>
<dbReference type="OrthoDB" id="8685330at2759"/>
<keyword evidence="1" id="KW-0479">Metal-binding</keyword>
<feature type="compositionally biased region" description="Polar residues" evidence="6">
    <location>
        <begin position="1870"/>
        <end position="1895"/>
    </location>
</feature>
<dbReference type="SUPFAM" id="SSF57667">
    <property type="entry name" value="beta-beta-alpha zinc fingers"/>
    <property type="match status" value="7"/>
</dbReference>
<feature type="region of interest" description="Disordered" evidence="6">
    <location>
        <begin position="1101"/>
        <end position="1145"/>
    </location>
</feature>
<dbReference type="EnsemblMetazoa" id="SCAU010192-RA">
    <property type="protein sequence ID" value="SCAU010192-PA"/>
    <property type="gene ID" value="SCAU010192"/>
</dbReference>
<evidence type="ECO:0000313" key="8">
    <source>
        <dbReference type="EnsemblMetazoa" id="SCAU010192-PA"/>
    </source>
</evidence>
<evidence type="ECO:0000256" key="2">
    <source>
        <dbReference type="ARBA" id="ARBA00022737"/>
    </source>
</evidence>
<feature type="compositionally biased region" description="Acidic residues" evidence="6">
    <location>
        <begin position="2190"/>
        <end position="2210"/>
    </location>
</feature>
<dbReference type="Gene3D" id="3.30.160.60">
    <property type="entry name" value="Classic Zinc Finger"/>
    <property type="match status" value="7"/>
</dbReference>
<name>A0A1I8PQE3_STOCA</name>
<feature type="region of interest" description="Disordered" evidence="6">
    <location>
        <begin position="1179"/>
        <end position="1203"/>
    </location>
</feature>
<feature type="compositionally biased region" description="Polar residues" evidence="6">
    <location>
        <begin position="2172"/>
        <end position="2184"/>
    </location>
</feature>
<feature type="compositionally biased region" description="Low complexity" evidence="6">
    <location>
        <begin position="1117"/>
        <end position="1129"/>
    </location>
</feature>
<dbReference type="SMART" id="SM00868">
    <property type="entry name" value="zf-AD"/>
    <property type="match status" value="3"/>
</dbReference>
<dbReference type="InterPro" id="IPR013087">
    <property type="entry name" value="Znf_C2H2_type"/>
</dbReference>
<dbReference type="Gene3D" id="3.40.1800.20">
    <property type="match status" value="3"/>
</dbReference>
<feature type="domain" description="C2H2-type" evidence="7">
    <location>
        <begin position="754"/>
        <end position="782"/>
    </location>
</feature>
<keyword evidence="2" id="KW-0677">Repeat</keyword>
<feature type="compositionally biased region" description="Low complexity" evidence="6">
    <location>
        <begin position="2537"/>
        <end position="2546"/>
    </location>
</feature>
<dbReference type="Pfam" id="PF00096">
    <property type="entry name" value="zf-C2H2"/>
    <property type="match status" value="2"/>
</dbReference>
<dbReference type="InterPro" id="IPR012934">
    <property type="entry name" value="Znf_AD"/>
</dbReference>
<dbReference type="PROSITE" id="PS50157">
    <property type="entry name" value="ZINC_FINGER_C2H2_2"/>
    <property type="match status" value="13"/>
</dbReference>
<feature type="domain" description="C2H2-type" evidence="7">
    <location>
        <begin position="664"/>
        <end position="691"/>
    </location>
</feature>
<feature type="domain" description="C2H2-type" evidence="7">
    <location>
        <begin position="408"/>
        <end position="437"/>
    </location>
</feature>
<dbReference type="PANTHER" id="PTHR24379">
    <property type="entry name" value="KRAB AND ZINC FINGER DOMAIN-CONTAINING"/>
    <property type="match status" value="1"/>
</dbReference>
<proteinExistence type="predicted"/>
<accession>A0A1I8PQE3</accession>
<feature type="domain" description="C2H2-type" evidence="7">
    <location>
        <begin position="353"/>
        <end position="380"/>
    </location>
</feature>
<feature type="compositionally biased region" description="Basic residues" evidence="6">
    <location>
        <begin position="2480"/>
        <end position="2489"/>
    </location>
</feature>
<evidence type="ECO:0000256" key="6">
    <source>
        <dbReference type="SAM" id="MobiDB-lite"/>
    </source>
</evidence>
<feature type="domain" description="C2H2-type" evidence="7">
    <location>
        <begin position="2313"/>
        <end position="2341"/>
    </location>
</feature>
<evidence type="ECO:0000256" key="5">
    <source>
        <dbReference type="PROSITE-ProRule" id="PRU00042"/>
    </source>
</evidence>
<evidence type="ECO:0000256" key="3">
    <source>
        <dbReference type="ARBA" id="ARBA00022771"/>
    </source>
</evidence>
<dbReference type="InterPro" id="IPR036236">
    <property type="entry name" value="Znf_C2H2_sf"/>
</dbReference>